<proteinExistence type="predicted"/>
<reference evidence="1 2" key="1">
    <citation type="journal article" date="2016" name="Nat. Commun.">
        <title>Thousands of microbial genomes shed light on interconnected biogeochemical processes in an aquifer system.</title>
        <authorList>
            <person name="Anantharaman K."/>
            <person name="Brown C.T."/>
            <person name="Hug L.A."/>
            <person name="Sharon I."/>
            <person name="Castelle C.J."/>
            <person name="Probst A.J."/>
            <person name="Thomas B.C."/>
            <person name="Singh A."/>
            <person name="Wilkins M.J."/>
            <person name="Karaoz U."/>
            <person name="Brodie E.L."/>
            <person name="Williams K.H."/>
            <person name="Hubbard S.S."/>
            <person name="Banfield J.F."/>
        </authorList>
    </citation>
    <scope>NUCLEOTIDE SEQUENCE [LARGE SCALE GENOMIC DNA]</scope>
</reference>
<protein>
    <submittedName>
        <fullName evidence="1">Uncharacterized protein</fullName>
    </submittedName>
</protein>
<dbReference type="AlphaFoldDB" id="A0A1F7RLX6"/>
<sequence length="115" mass="12650">MVKKTEPILERKAITITAVGPSVMLRVYISSIHPTAAPARSAAYSLFTLLGNLVNAMLTHMPLNTNGTDITAYIKTKGQSLKIDPCKTNGLKGIIRYIKKLRTMVIPNNKELKAR</sequence>
<dbReference type="EMBL" id="MGDB01000037">
    <property type="protein sequence ID" value="OGL42586.1"/>
    <property type="molecule type" value="Genomic_DNA"/>
</dbReference>
<evidence type="ECO:0000313" key="1">
    <source>
        <dbReference type="EMBL" id="OGL42586.1"/>
    </source>
</evidence>
<organism evidence="1 2">
    <name type="scientific">Candidatus Schekmanbacteria bacterium GWA2_38_11</name>
    <dbReference type="NCBI Taxonomy" id="1817876"/>
    <lineage>
        <taxon>Bacteria</taxon>
        <taxon>Candidatus Schekmaniibacteriota</taxon>
    </lineage>
</organism>
<dbReference type="Proteomes" id="UP000178526">
    <property type="component" value="Unassembled WGS sequence"/>
</dbReference>
<name>A0A1F7RLX6_9BACT</name>
<gene>
    <name evidence="1" type="ORF">A2042_06260</name>
</gene>
<comment type="caution">
    <text evidence="1">The sequence shown here is derived from an EMBL/GenBank/DDBJ whole genome shotgun (WGS) entry which is preliminary data.</text>
</comment>
<accession>A0A1F7RLX6</accession>
<evidence type="ECO:0000313" key="2">
    <source>
        <dbReference type="Proteomes" id="UP000178526"/>
    </source>
</evidence>